<dbReference type="InParanoid" id="A0A4W3JXX6"/>
<dbReference type="Proteomes" id="UP000314986">
    <property type="component" value="Unassembled WGS sequence"/>
</dbReference>
<dbReference type="InterPro" id="IPR003599">
    <property type="entry name" value="Ig_sub"/>
</dbReference>
<reference evidence="4" key="1">
    <citation type="journal article" date="2006" name="Science">
        <title>Ancient noncoding elements conserved in the human genome.</title>
        <authorList>
            <person name="Venkatesh B."/>
            <person name="Kirkness E.F."/>
            <person name="Loh Y.H."/>
            <person name="Halpern A.L."/>
            <person name="Lee A.P."/>
            <person name="Johnson J."/>
            <person name="Dandona N."/>
            <person name="Viswanathan L.D."/>
            <person name="Tay A."/>
            <person name="Venter J.C."/>
            <person name="Strausberg R.L."/>
            <person name="Brenner S."/>
        </authorList>
    </citation>
    <scope>NUCLEOTIDE SEQUENCE [LARGE SCALE GENOMIC DNA]</scope>
</reference>
<dbReference type="OMA" id="YFCEINV"/>
<dbReference type="PROSITE" id="PS50835">
    <property type="entry name" value="IG_LIKE"/>
    <property type="match status" value="1"/>
</dbReference>
<dbReference type="GO" id="GO:0019815">
    <property type="term" value="C:B cell receptor complex"/>
    <property type="evidence" value="ECO:0007669"/>
    <property type="project" value="TreeGrafter"/>
</dbReference>
<dbReference type="SMART" id="SM00409">
    <property type="entry name" value="IG"/>
    <property type="match status" value="1"/>
</dbReference>
<name>A0A4W3JXX6_CALMI</name>
<dbReference type="GO" id="GO:0050853">
    <property type="term" value="P:B cell receptor signaling pathway"/>
    <property type="evidence" value="ECO:0007669"/>
    <property type="project" value="TreeGrafter"/>
</dbReference>
<dbReference type="Ensembl" id="ENSCMIT00000049048.1">
    <property type="protein sequence ID" value="ENSCMIP00000048374.1"/>
    <property type="gene ID" value="ENSCMIG00000019780.1"/>
</dbReference>
<evidence type="ECO:0000313" key="4">
    <source>
        <dbReference type="Proteomes" id="UP000314986"/>
    </source>
</evidence>
<protein>
    <recommendedName>
        <fullName evidence="2">Ig-like domain-containing protein</fullName>
    </recommendedName>
</protein>
<accession>A0A4W3JXX6</accession>
<reference evidence="4" key="3">
    <citation type="journal article" date="2014" name="Nature">
        <title>Elephant shark genome provides unique insights into gnathostome evolution.</title>
        <authorList>
            <consortium name="International Elephant Shark Genome Sequencing Consortium"/>
            <person name="Venkatesh B."/>
            <person name="Lee A.P."/>
            <person name="Ravi V."/>
            <person name="Maurya A.K."/>
            <person name="Lian M.M."/>
            <person name="Swann J.B."/>
            <person name="Ohta Y."/>
            <person name="Flajnik M.F."/>
            <person name="Sutoh Y."/>
            <person name="Kasahara M."/>
            <person name="Hoon S."/>
            <person name="Gangu V."/>
            <person name="Roy S.W."/>
            <person name="Irimia M."/>
            <person name="Korzh V."/>
            <person name="Kondrychyn I."/>
            <person name="Lim Z.W."/>
            <person name="Tay B.H."/>
            <person name="Tohari S."/>
            <person name="Kong K.W."/>
            <person name="Ho S."/>
            <person name="Lorente-Galdos B."/>
            <person name="Quilez J."/>
            <person name="Marques-Bonet T."/>
            <person name="Raney B.J."/>
            <person name="Ingham P.W."/>
            <person name="Tay A."/>
            <person name="Hillier L.W."/>
            <person name="Minx P."/>
            <person name="Boehm T."/>
            <person name="Wilson R.K."/>
            <person name="Brenner S."/>
            <person name="Warren W.C."/>
        </authorList>
    </citation>
    <scope>NUCLEOTIDE SEQUENCE [LARGE SCALE GENOMIC DNA]</scope>
</reference>
<keyword evidence="1" id="KW-0393">Immunoglobulin domain</keyword>
<evidence type="ECO:0000313" key="3">
    <source>
        <dbReference type="Ensembl" id="ENSCMIP00000048374.1"/>
    </source>
</evidence>
<evidence type="ECO:0000256" key="1">
    <source>
        <dbReference type="ARBA" id="ARBA00023319"/>
    </source>
</evidence>
<dbReference type="CDD" id="cd00099">
    <property type="entry name" value="IgV"/>
    <property type="match status" value="1"/>
</dbReference>
<feature type="domain" description="Ig-like" evidence="2">
    <location>
        <begin position="14"/>
        <end position="105"/>
    </location>
</feature>
<dbReference type="InterPro" id="IPR036179">
    <property type="entry name" value="Ig-like_dom_sf"/>
</dbReference>
<dbReference type="AlphaFoldDB" id="A0A4W3JXX6"/>
<reference evidence="3" key="5">
    <citation type="submission" date="2025-09" db="UniProtKB">
        <authorList>
            <consortium name="Ensembl"/>
        </authorList>
    </citation>
    <scope>IDENTIFICATION</scope>
</reference>
<dbReference type="Gene3D" id="2.60.40.10">
    <property type="entry name" value="Immunoglobulins"/>
    <property type="match status" value="1"/>
</dbReference>
<dbReference type="PANTHER" id="PTHR14334">
    <property type="entry name" value="B-CELL ANTIGEN RECEPTOR COMPLEX-ASSOCIATED PROTEIN"/>
    <property type="match status" value="1"/>
</dbReference>
<proteinExistence type="predicted"/>
<dbReference type="InterPro" id="IPR007110">
    <property type="entry name" value="Ig-like_dom"/>
</dbReference>
<dbReference type="InterPro" id="IPR013783">
    <property type="entry name" value="Ig-like_fold"/>
</dbReference>
<reference evidence="4" key="2">
    <citation type="journal article" date="2007" name="PLoS Biol.">
        <title>Survey sequencing and comparative analysis of the elephant shark (Callorhinchus milii) genome.</title>
        <authorList>
            <person name="Venkatesh B."/>
            <person name="Kirkness E.F."/>
            <person name="Loh Y.H."/>
            <person name="Halpern A.L."/>
            <person name="Lee A.P."/>
            <person name="Johnson J."/>
            <person name="Dandona N."/>
            <person name="Viswanathan L.D."/>
            <person name="Tay A."/>
            <person name="Venter J.C."/>
            <person name="Strausberg R.L."/>
            <person name="Brenner S."/>
        </authorList>
    </citation>
    <scope>NUCLEOTIDE SEQUENCE [LARGE SCALE GENOMIC DNA]</scope>
</reference>
<dbReference type="GO" id="GO:0009897">
    <property type="term" value="C:external side of plasma membrane"/>
    <property type="evidence" value="ECO:0007669"/>
    <property type="project" value="TreeGrafter"/>
</dbReference>
<dbReference type="SUPFAM" id="SSF48726">
    <property type="entry name" value="Immunoglobulin"/>
    <property type="match status" value="1"/>
</dbReference>
<dbReference type="SMART" id="SM00406">
    <property type="entry name" value="IGv"/>
    <property type="match status" value="1"/>
</dbReference>
<evidence type="ECO:0000259" key="2">
    <source>
        <dbReference type="PROSITE" id="PS50835"/>
    </source>
</evidence>
<reference evidence="3" key="4">
    <citation type="submission" date="2025-08" db="UniProtKB">
        <authorList>
            <consortium name="Ensembl"/>
        </authorList>
    </citation>
    <scope>IDENTIFICATION</scope>
</reference>
<dbReference type="GO" id="GO:0030183">
    <property type="term" value="P:B cell differentiation"/>
    <property type="evidence" value="ECO:0007669"/>
    <property type="project" value="TreeGrafter"/>
</dbReference>
<sequence>NDQLLLLFLSNQFLEVVQTPEKLWQEPGGSVTMVCKFNSSSKDLRIEWNKHWPEGSLTVLTAKNKMSKAFQTYQNRTQHNFNSTFASLTISDVNPHDSGLYVCEVFIEIPSLHRDSGNGTSLQVYGTCCSAKLLALYQMQGLLLLLSKRCIQQCSAHPAPPLPQYSTVSLICELKGSM</sequence>
<dbReference type="InterPro" id="IPR013106">
    <property type="entry name" value="Ig_V-set"/>
</dbReference>
<organism evidence="3 4">
    <name type="scientific">Callorhinchus milii</name>
    <name type="common">Ghost shark</name>
    <dbReference type="NCBI Taxonomy" id="7868"/>
    <lineage>
        <taxon>Eukaryota</taxon>
        <taxon>Metazoa</taxon>
        <taxon>Chordata</taxon>
        <taxon>Craniata</taxon>
        <taxon>Vertebrata</taxon>
        <taxon>Chondrichthyes</taxon>
        <taxon>Holocephali</taxon>
        <taxon>Chimaeriformes</taxon>
        <taxon>Callorhinchidae</taxon>
        <taxon>Callorhinchus</taxon>
    </lineage>
</organism>
<keyword evidence="4" id="KW-1185">Reference proteome</keyword>
<dbReference type="Pfam" id="PF07686">
    <property type="entry name" value="V-set"/>
    <property type="match status" value="1"/>
</dbReference>